<dbReference type="PANTHER" id="PTHR36427">
    <property type="entry name" value="54S RIBOSOMAL PROTEIN L1, MITOCHONDRIAL"/>
    <property type="match status" value="1"/>
</dbReference>
<evidence type="ECO:0000256" key="4">
    <source>
        <dbReference type="ARBA" id="ARBA00022980"/>
    </source>
</evidence>
<proteinExistence type="inferred from homology"/>
<dbReference type="InterPro" id="IPR028364">
    <property type="entry name" value="Ribosomal_uL1/biogenesis"/>
</dbReference>
<dbReference type="GO" id="GO:0015934">
    <property type="term" value="C:large ribosomal subunit"/>
    <property type="evidence" value="ECO:0007669"/>
    <property type="project" value="InterPro"/>
</dbReference>
<dbReference type="NCBIfam" id="TIGR01169">
    <property type="entry name" value="rplA_bact"/>
    <property type="match status" value="1"/>
</dbReference>
<keyword evidence="3" id="KW-0694">RNA-binding</keyword>
<evidence type="ECO:0000256" key="1">
    <source>
        <dbReference type="ARBA" id="ARBA00010531"/>
    </source>
</evidence>
<dbReference type="GO" id="GO:0003735">
    <property type="term" value="F:structural constituent of ribosome"/>
    <property type="evidence" value="ECO:0007669"/>
    <property type="project" value="InterPro"/>
</dbReference>
<dbReference type="InterPro" id="IPR005878">
    <property type="entry name" value="Ribosom_uL1_bac-type"/>
</dbReference>
<organism evidence="7 8">
    <name type="scientific">Coptis chinensis</name>
    <dbReference type="NCBI Taxonomy" id="261450"/>
    <lineage>
        <taxon>Eukaryota</taxon>
        <taxon>Viridiplantae</taxon>
        <taxon>Streptophyta</taxon>
        <taxon>Embryophyta</taxon>
        <taxon>Tracheophyta</taxon>
        <taxon>Spermatophyta</taxon>
        <taxon>Magnoliopsida</taxon>
        <taxon>Ranunculales</taxon>
        <taxon>Ranunculaceae</taxon>
        <taxon>Coptidoideae</taxon>
        <taxon>Coptis</taxon>
    </lineage>
</organism>
<protein>
    <recommendedName>
        <fullName evidence="6">Ribosomal protein</fullName>
    </recommendedName>
</protein>
<dbReference type="PROSITE" id="PS01199">
    <property type="entry name" value="RIBOSOMAL_L1"/>
    <property type="match status" value="1"/>
</dbReference>
<dbReference type="EMBL" id="JADFTS010000003">
    <property type="protein sequence ID" value="KAF9612641.1"/>
    <property type="molecule type" value="Genomic_DNA"/>
</dbReference>
<comment type="caution">
    <text evidence="7">The sequence shown here is derived from an EMBL/GenBank/DDBJ whole genome shotgun (WGS) entry which is preliminary data.</text>
</comment>
<dbReference type="InterPro" id="IPR023674">
    <property type="entry name" value="Ribosomal_uL1-like"/>
</dbReference>
<dbReference type="HAMAP" id="MF_01318_B">
    <property type="entry name" value="Ribosomal_uL1_B"/>
    <property type="match status" value="1"/>
</dbReference>
<dbReference type="CDD" id="cd00403">
    <property type="entry name" value="Ribosomal_L1"/>
    <property type="match status" value="1"/>
</dbReference>
<keyword evidence="2" id="KW-0699">rRNA-binding</keyword>
<dbReference type="GO" id="GO:0006412">
    <property type="term" value="P:translation"/>
    <property type="evidence" value="ECO:0007669"/>
    <property type="project" value="InterPro"/>
</dbReference>
<evidence type="ECO:0000256" key="3">
    <source>
        <dbReference type="ARBA" id="ARBA00022884"/>
    </source>
</evidence>
<name>A0A835M6M3_9MAGN</name>
<dbReference type="SUPFAM" id="SSF56808">
    <property type="entry name" value="Ribosomal protein L1"/>
    <property type="match status" value="1"/>
</dbReference>
<dbReference type="PANTHER" id="PTHR36427:SF4">
    <property type="entry name" value="RIBOSOMAL PROTEIN L1P_L10E FAMILY"/>
    <property type="match status" value="1"/>
</dbReference>
<evidence type="ECO:0000313" key="7">
    <source>
        <dbReference type="EMBL" id="KAF9612641.1"/>
    </source>
</evidence>
<dbReference type="Gene3D" id="3.30.190.20">
    <property type="match status" value="1"/>
</dbReference>
<comment type="similarity">
    <text evidence="1 6">Belongs to the universal ribosomal protein uL1 family.</text>
</comment>
<dbReference type="Proteomes" id="UP000631114">
    <property type="component" value="Unassembled WGS sequence"/>
</dbReference>
<accession>A0A835M6M3</accession>
<dbReference type="InterPro" id="IPR023673">
    <property type="entry name" value="Ribosomal_uL1_CS"/>
</dbReference>
<dbReference type="AlphaFoldDB" id="A0A835M6M3"/>
<dbReference type="FunFam" id="3.40.50.790:FF:000001">
    <property type="entry name" value="50S ribosomal protein L1"/>
    <property type="match status" value="1"/>
</dbReference>
<evidence type="ECO:0000256" key="2">
    <source>
        <dbReference type="ARBA" id="ARBA00022730"/>
    </source>
</evidence>
<evidence type="ECO:0000256" key="5">
    <source>
        <dbReference type="ARBA" id="ARBA00023274"/>
    </source>
</evidence>
<evidence type="ECO:0000256" key="6">
    <source>
        <dbReference type="RuleBase" id="RU000659"/>
    </source>
</evidence>
<dbReference type="Pfam" id="PF00687">
    <property type="entry name" value="Ribosomal_L1"/>
    <property type="match status" value="1"/>
</dbReference>
<gene>
    <name evidence="7" type="ORF">IFM89_003083</name>
</gene>
<keyword evidence="8" id="KW-1185">Reference proteome</keyword>
<sequence length="392" mass="42986">MAAFLIKHSIHPRSFSHLVQNPPPLTVGTFQKLLFSSSSQTTPPPLNEDQNSQSRIHIPIIKPVSYAPKPKIINPHEPTQNVEPTQQSSASAWTREDFRYVKGVPSMHPVRVAPLPEDKEEEEGENDANKIQMRRRVISRTEPLQPVLPFPTLIKVEKKKPKTVLDLQEAIKEVKANAERKFDETVEAHVILGVDPRRGDQMVRGAATLPHGTGKTVRIAVFAEGAAAEEARAAGADIIGGDELIEEIRKGGKLNFDKCISTPIFMPRLSKIARILGPRGLMPNNKLGSLTNDVGGAVRAAKRGRVDFKIDKTAIVHVGLGKVSFTEDTLRENVGAFVNALLLAKPVGLKKTSKYVGYVKSFSLCSTMGPAFPVSIQSLSLAADHYNKMQLK</sequence>
<evidence type="ECO:0000313" key="8">
    <source>
        <dbReference type="Proteomes" id="UP000631114"/>
    </source>
</evidence>
<dbReference type="OrthoDB" id="1747252at2759"/>
<dbReference type="GO" id="GO:0019843">
    <property type="term" value="F:rRNA binding"/>
    <property type="evidence" value="ECO:0007669"/>
    <property type="project" value="UniProtKB-KW"/>
</dbReference>
<dbReference type="InterPro" id="IPR016095">
    <property type="entry name" value="Ribosomal_uL1_3-a/b-sand"/>
</dbReference>
<keyword evidence="5 6" id="KW-0687">Ribonucleoprotein</keyword>
<reference evidence="7 8" key="1">
    <citation type="submission" date="2020-10" db="EMBL/GenBank/DDBJ databases">
        <title>The Coptis chinensis genome and diversification of protoberbering-type alkaloids.</title>
        <authorList>
            <person name="Wang B."/>
            <person name="Shu S."/>
            <person name="Song C."/>
            <person name="Liu Y."/>
        </authorList>
    </citation>
    <scope>NUCLEOTIDE SEQUENCE [LARGE SCALE GENOMIC DNA]</scope>
    <source>
        <strain evidence="7">HL-2020</strain>
        <tissue evidence="7">Leaf</tissue>
    </source>
</reference>
<dbReference type="Gene3D" id="3.40.50.790">
    <property type="match status" value="1"/>
</dbReference>
<keyword evidence="4 6" id="KW-0689">Ribosomal protein</keyword>